<dbReference type="PANTHER" id="PTHR45648">
    <property type="entry name" value="GDSL LIPASE/ACYLHYDROLASE FAMILY PROTEIN (AFU_ORTHOLOGUE AFUA_4G14700)"/>
    <property type="match status" value="1"/>
</dbReference>
<dbReference type="PANTHER" id="PTHR45648:SF13">
    <property type="entry name" value="OS02G0290900 PROTEIN"/>
    <property type="match status" value="1"/>
</dbReference>
<dbReference type="InterPro" id="IPR051058">
    <property type="entry name" value="GDSL_Est/Lipase"/>
</dbReference>
<name>A0A3L6Q1U2_PANMI</name>
<dbReference type="InterPro" id="IPR036514">
    <property type="entry name" value="SGNH_hydro_sf"/>
</dbReference>
<keyword evidence="5" id="KW-1185">Reference proteome</keyword>
<protein>
    <recommendedName>
        <fullName evidence="6">GDSL esterase/lipase</fullName>
    </recommendedName>
</protein>
<evidence type="ECO:0008006" key="6">
    <source>
        <dbReference type="Google" id="ProtNLM"/>
    </source>
</evidence>
<reference evidence="5" key="1">
    <citation type="journal article" date="2019" name="Nat. Commun.">
        <title>The genome of broomcorn millet.</title>
        <authorList>
            <person name="Zou C."/>
            <person name="Miki D."/>
            <person name="Li D."/>
            <person name="Tang Q."/>
            <person name="Xiao L."/>
            <person name="Rajput S."/>
            <person name="Deng P."/>
            <person name="Jia W."/>
            <person name="Huang R."/>
            <person name="Zhang M."/>
            <person name="Sun Y."/>
            <person name="Hu J."/>
            <person name="Fu X."/>
            <person name="Schnable P.S."/>
            <person name="Li F."/>
            <person name="Zhang H."/>
            <person name="Feng B."/>
            <person name="Zhu X."/>
            <person name="Liu R."/>
            <person name="Schnable J.C."/>
            <person name="Zhu J.-K."/>
            <person name="Zhang H."/>
        </authorList>
    </citation>
    <scope>NUCLEOTIDE SEQUENCE [LARGE SCALE GENOMIC DNA]</scope>
</reference>
<proteinExistence type="inferred from homology"/>
<dbReference type="Pfam" id="PF00657">
    <property type="entry name" value="Lipase_GDSL"/>
    <property type="match status" value="1"/>
</dbReference>
<keyword evidence="2" id="KW-0378">Hydrolase</keyword>
<dbReference type="STRING" id="4540.A0A3L6Q1U2"/>
<evidence type="ECO:0000256" key="1">
    <source>
        <dbReference type="ARBA" id="ARBA00008668"/>
    </source>
</evidence>
<dbReference type="GO" id="GO:0016042">
    <property type="term" value="P:lipid catabolic process"/>
    <property type="evidence" value="ECO:0007669"/>
    <property type="project" value="UniProtKB-KW"/>
</dbReference>
<dbReference type="Proteomes" id="UP000275267">
    <property type="component" value="Unassembled WGS sequence"/>
</dbReference>
<comment type="similarity">
    <text evidence="1">Belongs to the 'GDSL' lipolytic enzyme family.</text>
</comment>
<evidence type="ECO:0000256" key="3">
    <source>
        <dbReference type="ARBA" id="ARBA00022963"/>
    </source>
</evidence>
<dbReference type="AlphaFoldDB" id="A0A3L6Q1U2"/>
<evidence type="ECO:0000313" key="5">
    <source>
        <dbReference type="Proteomes" id="UP000275267"/>
    </source>
</evidence>
<sequence>MQLLISKGVVYLLLPSDNDGFTQNFYNINVRKVILMGLPPVGCAPHFLWEYGSQNGECIEYINNVVIEFNYALRYMSSEFIRQHPDSMISYCDTFEGSVDILENRDRYGFVTTTDACCGLGNYLAWNTSLTKPVLKKPDKLLRRDHFDNELSGCRIDTALRGNRRIACTGEGFRERYPPFNGRKARSSEQA</sequence>
<dbReference type="EMBL" id="PQIB02000015">
    <property type="protein sequence ID" value="RLM66330.1"/>
    <property type="molecule type" value="Genomic_DNA"/>
</dbReference>
<keyword evidence="3" id="KW-0443">Lipid metabolism</keyword>
<gene>
    <name evidence="4" type="ORF">C2845_PM16G00680</name>
</gene>
<dbReference type="OrthoDB" id="1600564at2759"/>
<dbReference type="InterPro" id="IPR001087">
    <property type="entry name" value="GDSL"/>
</dbReference>
<organism evidence="4 5">
    <name type="scientific">Panicum miliaceum</name>
    <name type="common">Proso millet</name>
    <name type="synonym">Broomcorn millet</name>
    <dbReference type="NCBI Taxonomy" id="4540"/>
    <lineage>
        <taxon>Eukaryota</taxon>
        <taxon>Viridiplantae</taxon>
        <taxon>Streptophyta</taxon>
        <taxon>Embryophyta</taxon>
        <taxon>Tracheophyta</taxon>
        <taxon>Spermatophyta</taxon>
        <taxon>Magnoliopsida</taxon>
        <taxon>Liliopsida</taxon>
        <taxon>Poales</taxon>
        <taxon>Poaceae</taxon>
        <taxon>PACMAD clade</taxon>
        <taxon>Panicoideae</taxon>
        <taxon>Panicodae</taxon>
        <taxon>Paniceae</taxon>
        <taxon>Panicinae</taxon>
        <taxon>Panicum</taxon>
        <taxon>Panicum sect. Panicum</taxon>
    </lineage>
</organism>
<dbReference type="Gene3D" id="3.40.50.1110">
    <property type="entry name" value="SGNH hydrolase"/>
    <property type="match status" value="1"/>
</dbReference>
<evidence type="ECO:0000256" key="2">
    <source>
        <dbReference type="ARBA" id="ARBA00022801"/>
    </source>
</evidence>
<accession>A0A3L6Q1U2</accession>
<evidence type="ECO:0000313" key="4">
    <source>
        <dbReference type="EMBL" id="RLM66330.1"/>
    </source>
</evidence>
<keyword evidence="3" id="KW-0442">Lipid degradation</keyword>
<dbReference type="GO" id="GO:0016788">
    <property type="term" value="F:hydrolase activity, acting on ester bonds"/>
    <property type="evidence" value="ECO:0007669"/>
    <property type="project" value="InterPro"/>
</dbReference>
<comment type="caution">
    <text evidence="4">The sequence shown here is derived from an EMBL/GenBank/DDBJ whole genome shotgun (WGS) entry which is preliminary data.</text>
</comment>